<comment type="caution">
    <text evidence="2">The sequence shown here is derived from an EMBL/GenBank/DDBJ whole genome shotgun (WGS) entry which is preliminary data.</text>
</comment>
<evidence type="ECO:0000259" key="1">
    <source>
        <dbReference type="Pfam" id="PF09836"/>
    </source>
</evidence>
<evidence type="ECO:0000313" key="2">
    <source>
        <dbReference type="EMBL" id="PZO90309.1"/>
    </source>
</evidence>
<dbReference type="Pfam" id="PF09836">
    <property type="entry name" value="DUF2063"/>
    <property type="match status" value="1"/>
</dbReference>
<protein>
    <submittedName>
        <fullName evidence="2">DUF2063 domain-containing protein</fullName>
    </submittedName>
</protein>
<reference evidence="2 3" key="1">
    <citation type="submission" date="2017-08" db="EMBL/GenBank/DDBJ databases">
        <title>Infants hospitalized years apart are colonized by the same room-sourced microbial strains.</title>
        <authorList>
            <person name="Brooks B."/>
            <person name="Olm M.R."/>
            <person name="Firek B.A."/>
            <person name="Baker R."/>
            <person name="Thomas B.C."/>
            <person name="Morowitz M.J."/>
            <person name="Banfield J.F."/>
        </authorList>
    </citation>
    <scope>NUCLEOTIDE SEQUENCE [LARGE SCALE GENOMIC DNA]</scope>
    <source>
        <strain evidence="2">S2_018_000_R2_101</strain>
    </source>
</reference>
<dbReference type="Gene3D" id="1.10.150.690">
    <property type="entry name" value="DUF2063"/>
    <property type="match status" value="1"/>
</dbReference>
<dbReference type="EMBL" id="QFNN01000031">
    <property type="protein sequence ID" value="PZO90309.1"/>
    <property type="molecule type" value="Genomic_DNA"/>
</dbReference>
<dbReference type="AlphaFoldDB" id="A0A2W5AD86"/>
<evidence type="ECO:0000313" key="3">
    <source>
        <dbReference type="Proteomes" id="UP000249066"/>
    </source>
</evidence>
<dbReference type="Proteomes" id="UP000249066">
    <property type="component" value="Unassembled WGS sequence"/>
</dbReference>
<organism evidence="2 3">
    <name type="scientific">Sphingomonas sanxanigenens</name>
    <dbReference type="NCBI Taxonomy" id="397260"/>
    <lineage>
        <taxon>Bacteria</taxon>
        <taxon>Pseudomonadati</taxon>
        <taxon>Pseudomonadota</taxon>
        <taxon>Alphaproteobacteria</taxon>
        <taxon>Sphingomonadales</taxon>
        <taxon>Sphingomonadaceae</taxon>
        <taxon>Sphingomonas</taxon>
    </lineage>
</organism>
<gene>
    <name evidence="2" type="ORF">DI623_07275</name>
</gene>
<sequence length="261" mass="28020">MSSLAERQAAFAHALRVPEAPPPPDLATPRGAAQAERFAVYRNNVAVSLIEALRAGFPVVDRLVGQVFFGAMARIHALQSPPTSPVLLAYGADFPAFIARFEPAVSIPYLADVARLEWNWLESYHAVDADPMPAAALGALPAQRWPNLRLVLHPAARLLRFDTPALSVWRIHQDENLPAAPDIEDKAEYALILRPHADVAVLDLSIGAFAFLSAIAAGESIADSLPGAIAAEPGLDVAALLPRLFVAGTFADFVTRDESRI</sequence>
<dbReference type="InterPro" id="IPR044922">
    <property type="entry name" value="DUF2063_N_sf"/>
</dbReference>
<proteinExistence type="predicted"/>
<feature type="domain" description="Putative DNA-binding" evidence="1">
    <location>
        <begin position="7"/>
        <end position="98"/>
    </location>
</feature>
<accession>A0A2W5AD86</accession>
<name>A0A2W5AD86_9SPHN</name>
<dbReference type="InterPro" id="IPR018640">
    <property type="entry name" value="DUF2063"/>
</dbReference>